<evidence type="ECO:0000313" key="1">
    <source>
        <dbReference type="EMBL" id="KAK0178628.1"/>
    </source>
</evidence>
<comment type="caution">
    <text evidence="1">The sequence shown here is derived from an EMBL/GenBank/DDBJ whole genome shotgun (WGS) entry which is preliminary data.</text>
</comment>
<proteinExistence type="predicted"/>
<dbReference type="Proteomes" id="UP001168972">
    <property type="component" value="Unassembled WGS sequence"/>
</dbReference>
<name>A0AA39KYI8_MICHY</name>
<dbReference type="AlphaFoldDB" id="A0AA39KYI8"/>
<accession>A0AA39KYI8</accession>
<sequence length="91" mass="9743">MDVDDDDGDGSCESKSFPGCVSTQASTMRTEGGADWRLCWYRVKAKQLSDAGAVFFCQGFKRTAIGIITAPKTNGPLLNAFRLVLETGSSS</sequence>
<organism evidence="1 2">
    <name type="scientific">Microctonus hyperodae</name>
    <name type="common">Parasitoid wasp</name>
    <dbReference type="NCBI Taxonomy" id="165561"/>
    <lineage>
        <taxon>Eukaryota</taxon>
        <taxon>Metazoa</taxon>
        <taxon>Ecdysozoa</taxon>
        <taxon>Arthropoda</taxon>
        <taxon>Hexapoda</taxon>
        <taxon>Insecta</taxon>
        <taxon>Pterygota</taxon>
        <taxon>Neoptera</taxon>
        <taxon>Endopterygota</taxon>
        <taxon>Hymenoptera</taxon>
        <taxon>Apocrita</taxon>
        <taxon>Ichneumonoidea</taxon>
        <taxon>Braconidae</taxon>
        <taxon>Euphorinae</taxon>
        <taxon>Microctonus</taxon>
    </lineage>
</organism>
<evidence type="ECO:0000313" key="2">
    <source>
        <dbReference type="Proteomes" id="UP001168972"/>
    </source>
</evidence>
<keyword evidence="2" id="KW-1185">Reference proteome</keyword>
<reference evidence="1" key="2">
    <citation type="submission" date="2023-03" db="EMBL/GenBank/DDBJ databases">
        <authorList>
            <person name="Inwood S.N."/>
            <person name="Skelly J.G."/>
            <person name="Guhlin J."/>
            <person name="Harrop T.W.R."/>
            <person name="Goldson S.G."/>
            <person name="Dearden P.K."/>
        </authorList>
    </citation>
    <scope>NUCLEOTIDE SEQUENCE</scope>
    <source>
        <strain evidence="1">Lincoln</strain>
        <tissue evidence="1">Whole body</tissue>
    </source>
</reference>
<dbReference type="EMBL" id="JAQQBR010000004">
    <property type="protein sequence ID" value="KAK0178628.1"/>
    <property type="molecule type" value="Genomic_DNA"/>
</dbReference>
<protein>
    <submittedName>
        <fullName evidence="1">Uncharacterized protein</fullName>
    </submittedName>
</protein>
<gene>
    <name evidence="1" type="ORF">PV327_007504</name>
</gene>
<reference evidence="1" key="1">
    <citation type="journal article" date="2023" name="bioRxiv">
        <title>Scaffold-level genome assemblies of two parasitoid biocontrol wasps reveal the parthenogenesis mechanism and an associated novel virus.</title>
        <authorList>
            <person name="Inwood S."/>
            <person name="Skelly J."/>
            <person name="Guhlin J."/>
            <person name="Harrop T."/>
            <person name="Goldson S."/>
            <person name="Dearden P."/>
        </authorList>
    </citation>
    <scope>NUCLEOTIDE SEQUENCE</scope>
    <source>
        <strain evidence="1">Lincoln</strain>
        <tissue evidence="1">Whole body</tissue>
    </source>
</reference>